<feature type="non-terminal residue" evidence="1">
    <location>
        <position position="1"/>
    </location>
</feature>
<protein>
    <submittedName>
        <fullName evidence="1">Uncharacterized protein</fullName>
    </submittedName>
</protein>
<comment type="caution">
    <text evidence="1">The sequence shown here is derived from an EMBL/GenBank/DDBJ whole genome shotgun (WGS) entry which is preliminary data.</text>
</comment>
<name>A0A0F9AVK3_9ZZZZ</name>
<reference evidence="1" key="1">
    <citation type="journal article" date="2015" name="Nature">
        <title>Complex archaea that bridge the gap between prokaryotes and eukaryotes.</title>
        <authorList>
            <person name="Spang A."/>
            <person name="Saw J.H."/>
            <person name="Jorgensen S.L."/>
            <person name="Zaremba-Niedzwiedzka K."/>
            <person name="Martijn J."/>
            <person name="Lind A.E."/>
            <person name="van Eijk R."/>
            <person name="Schleper C."/>
            <person name="Guy L."/>
            <person name="Ettema T.J."/>
        </authorList>
    </citation>
    <scope>NUCLEOTIDE SEQUENCE</scope>
</reference>
<organism evidence="1">
    <name type="scientific">marine sediment metagenome</name>
    <dbReference type="NCBI Taxonomy" id="412755"/>
    <lineage>
        <taxon>unclassified sequences</taxon>
        <taxon>metagenomes</taxon>
        <taxon>ecological metagenomes</taxon>
    </lineage>
</organism>
<proteinExistence type="predicted"/>
<accession>A0A0F9AVK3</accession>
<gene>
    <name evidence="1" type="ORF">LCGC14_2524000</name>
</gene>
<evidence type="ECO:0000313" key="1">
    <source>
        <dbReference type="EMBL" id="KKL13609.1"/>
    </source>
</evidence>
<sequence>VGGCAQAVCSRLGRCDLYEMSAYQAQEVMKKLPRYRVIHLAPYYTRARVGTLAEAECVCRKAGPGRCIVLDRSDGQVYRLEAGVPTAIFARPSWAQEKVRV</sequence>
<dbReference type="AlphaFoldDB" id="A0A0F9AVK3"/>
<dbReference type="EMBL" id="LAZR01040787">
    <property type="protein sequence ID" value="KKL13609.1"/>
    <property type="molecule type" value="Genomic_DNA"/>
</dbReference>